<keyword evidence="1" id="KW-0175">Coiled coil</keyword>
<comment type="caution">
    <text evidence="3">The sequence shown here is derived from an EMBL/GenBank/DDBJ whole genome shotgun (WGS) entry which is preliminary data.</text>
</comment>
<dbReference type="AlphaFoldDB" id="A0A969PS83"/>
<dbReference type="Proteomes" id="UP000752012">
    <property type="component" value="Unassembled WGS sequence"/>
</dbReference>
<reference evidence="3 4" key="1">
    <citation type="submission" date="2020-03" db="EMBL/GenBank/DDBJ databases">
        <title>Assessment of the enzymatic potential of alkaline-tolerant lipase obtained from Bacillus luteus H11 (technogenic soil) for the bioremediation of saline soils contaminated with petroleum substances.</title>
        <authorList>
            <person name="Kalwasinska A."/>
        </authorList>
    </citation>
    <scope>NUCLEOTIDE SEQUENCE [LARGE SCALE GENOMIC DNA]</scope>
    <source>
        <strain evidence="3 4">H11</strain>
    </source>
</reference>
<feature type="transmembrane region" description="Helical" evidence="2">
    <location>
        <begin position="77"/>
        <end position="95"/>
    </location>
</feature>
<accession>A0A969PS83</accession>
<keyword evidence="2" id="KW-0472">Membrane</keyword>
<name>A0A969PS83_9BACI</name>
<feature type="coiled-coil region" evidence="1">
    <location>
        <begin position="120"/>
        <end position="147"/>
    </location>
</feature>
<evidence type="ECO:0000256" key="2">
    <source>
        <dbReference type="SAM" id="Phobius"/>
    </source>
</evidence>
<feature type="transmembrane region" description="Helical" evidence="2">
    <location>
        <begin position="104"/>
        <end position="124"/>
    </location>
</feature>
<proteinExistence type="predicted"/>
<gene>
    <name evidence="3" type="ORF">HCN83_12525</name>
</gene>
<keyword evidence="2" id="KW-0812">Transmembrane</keyword>
<keyword evidence="2" id="KW-1133">Transmembrane helix</keyword>
<dbReference type="EMBL" id="JAATHJ010000022">
    <property type="protein sequence ID" value="NJP38413.1"/>
    <property type="molecule type" value="Genomic_DNA"/>
</dbReference>
<sequence>MKKRSLISCGVGLLLLLAVFFIPRYIPFVYTYSVDGNQHAAGGWQVIHETTFLIPEDDTTAQLLWEMLRHHTYNIESILFSAITTGTLLVIQLLVKPVKRESRLFMPLVIGLLCLSALLLFQYMQEVSSLQQQMERLTERVQVIENE</sequence>
<evidence type="ECO:0000313" key="4">
    <source>
        <dbReference type="Proteomes" id="UP000752012"/>
    </source>
</evidence>
<evidence type="ECO:0000256" key="1">
    <source>
        <dbReference type="SAM" id="Coils"/>
    </source>
</evidence>
<organism evidence="3 4">
    <name type="scientific">Alkalicoccus luteus</name>
    <dbReference type="NCBI Taxonomy" id="1237094"/>
    <lineage>
        <taxon>Bacteria</taxon>
        <taxon>Bacillati</taxon>
        <taxon>Bacillota</taxon>
        <taxon>Bacilli</taxon>
        <taxon>Bacillales</taxon>
        <taxon>Bacillaceae</taxon>
        <taxon>Alkalicoccus</taxon>
    </lineage>
</organism>
<protein>
    <submittedName>
        <fullName evidence="3">Uncharacterized protein</fullName>
    </submittedName>
</protein>
<keyword evidence="4" id="KW-1185">Reference proteome</keyword>
<dbReference type="RefSeq" id="WP_168007872.1">
    <property type="nucleotide sequence ID" value="NZ_JAATHJ010000022.1"/>
</dbReference>
<evidence type="ECO:0000313" key="3">
    <source>
        <dbReference type="EMBL" id="NJP38413.1"/>
    </source>
</evidence>